<name>A0A7R9CTR7_TIMCR</name>
<reference evidence="2" key="1">
    <citation type="submission" date="2020-11" db="EMBL/GenBank/DDBJ databases">
        <authorList>
            <person name="Tran Van P."/>
        </authorList>
    </citation>
    <scope>NUCLEOTIDE SEQUENCE</scope>
</reference>
<sequence>MTPNTWRLGSQRNLPDWQMVRLHALVFSGFLNNIPVAYIGIHKAVLWLADMSAKGAAKIVILMVEG</sequence>
<protein>
    <submittedName>
        <fullName evidence="2">Uncharacterized protein</fullName>
    </submittedName>
</protein>
<keyword evidence="1" id="KW-0472">Membrane</keyword>
<keyword evidence="1" id="KW-1133">Transmembrane helix</keyword>
<proteinExistence type="predicted"/>
<accession>A0A7R9CTR7</accession>
<evidence type="ECO:0000313" key="2">
    <source>
        <dbReference type="EMBL" id="CAD7401350.1"/>
    </source>
</evidence>
<dbReference type="AlphaFoldDB" id="A0A7R9CTR7"/>
<evidence type="ECO:0000256" key="1">
    <source>
        <dbReference type="SAM" id="Phobius"/>
    </source>
</evidence>
<feature type="transmembrane region" description="Helical" evidence="1">
    <location>
        <begin position="20"/>
        <end position="41"/>
    </location>
</feature>
<keyword evidence="1" id="KW-0812">Transmembrane</keyword>
<dbReference type="EMBL" id="OC318292">
    <property type="protein sequence ID" value="CAD7401350.1"/>
    <property type="molecule type" value="Genomic_DNA"/>
</dbReference>
<organism evidence="2">
    <name type="scientific">Timema cristinae</name>
    <name type="common">Walking stick</name>
    <dbReference type="NCBI Taxonomy" id="61476"/>
    <lineage>
        <taxon>Eukaryota</taxon>
        <taxon>Metazoa</taxon>
        <taxon>Ecdysozoa</taxon>
        <taxon>Arthropoda</taxon>
        <taxon>Hexapoda</taxon>
        <taxon>Insecta</taxon>
        <taxon>Pterygota</taxon>
        <taxon>Neoptera</taxon>
        <taxon>Polyneoptera</taxon>
        <taxon>Phasmatodea</taxon>
        <taxon>Timematodea</taxon>
        <taxon>Timematoidea</taxon>
        <taxon>Timematidae</taxon>
        <taxon>Timema</taxon>
    </lineage>
</organism>
<gene>
    <name evidence="2" type="ORF">TCEB3V08_LOCUS5965</name>
</gene>